<dbReference type="InterPro" id="IPR009057">
    <property type="entry name" value="Homeodomain-like_sf"/>
</dbReference>
<organism evidence="4 5">
    <name type="scientific">Planosporangium thailandense</name>
    <dbReference type="NCBI Taxonomy" id="765197"/>
    <lineage>
        <taxon>Bacteria</taxon>
        <taxon>Bacillati</taxon>
        <taxon>Actinomycetota</taxon>
        <taxon>Actinomycetes</taxon>
        <taxon>Micromonosporales</taxon>
        <taxon>Micromonosporaceae</taxon>
        <taxon>Planosporangium</taxon>
    </lineage>
</organism>
<dbReference type="PANTHER" id="PTHR30328">
    <property type="entry name" value="TRANSCRIPTIONAL REPRESSOR"/>
    <property type="match status" value="1"/>
</dbReference>
<evidence type="ECO:0000256" key="2">
    <source>
        <dbReference type="PROSITE-ProRule" id="PRU00335"/>
    </source>
</evidence>
<evidence type="ECO:0000259" key="3">
    <source>
        <dbReference type="PROSITE" id="PS50977"/>
    </source>
</evidence>
<feature type="DNA-binding region" description="H-T-H motif" evidence="2">
    <location>
        <begin position="29"/>
        <end position="48"/>
    </location>
</feature>
<dbReference type="PANTHER" id="PTHR30328:SF54">
    <property type="entry name" value="HTH-TYPE TRANSCRIPTIONAL REPRESSOR SCO4008"/>
    <property type="match status" value="1"/>
</dbReference>
<dbReference type="InterPro" id="IPR041467">
    <property type="entry name" value="Sco4008_C"/>
</dbReference>
<proteinExistence type="predicted"/>
<keyword evidence="1 2" id="KW-0238">DNA-binding</keyword>
<dbReference type="PROSITE" id="PS50977">
    <property type="entry name" value="HTH_TETR_2"/>
    <property type="match status" value="1"/>
</dbReference>
<dbReference type="Proteomes" id="UP000722989">
    <property type="component" value="Unassembled WGS sequence"/>
</dbReference>
<dbReference type="InterPro" id="IPR036271">
    <property type="entry name" value="Tet_transcr_reg_TetR-rel_C_sf"/>
</dbReference>
<dbReference type="EMBL" id="JAATVY010000019">
    <property type="protein sequence ID" value="NJC72488.1"/>
    <property type="molecule type" value="Genomic_DNA"/>
</dbReference>
<dbReference type="RefSeq" id="WP_167927401.1">
    <property type="nucleotide sequence ID" value="NZ_JAATVY010000019.1"/>
</dbReference>
<name>A0ABX0Y4Z8_9ACTN</name>
<comment type="caution">
    <text evidence="4">The sequence shown here is derived from an EMBL/GenBank/DDBJ whole genome shotgun (WGS) entry which is preliminary data.</text>
</comment>
<dbReference type="InterPro" id="IPR001647">
    <property type="entry name" value="HTH_TetR"/>
</dbReference>
<keyword evidence="5" id="KW-1185">Reference proteome</keyword>
<dbReference type="Gene3D" id="1.10.357.10">
    <property type="entry name" value="Tetracycline Repressor, domain 2"/>
    <property type="match status" value="1"/>
</dbReference>
<dbReference type="SUPFAM" id="SSF48498">
    <property type="entry name" value="Tetracyclin repressor-like, C-terminal domain"/>
    <property type="match status" value="1"/>
</dbReference>
<gene>
    <name evidence="4" type="ORF">HC031_22605</name>
</gene>
<evidence type="ECO:0000313" key="4">
    <source>
        <dbReference type="EMBL" id="NJC72488.1"/>
    </source>
</evidence>
<dbReference type="Pfam" id="PF17926">
    <property type="entry name" value="TetR_C_21"/>
    <property type="match status" value="1"/>
</dbReference>
<dbReference type="PRINTS" id="PR00455">
    <property type="entry name" value="HTHTETR"/>
</dbReference>
<sequence length="209" mass="22661">MAWQTELTRQRLLDAAVQEFAEFGGAGCRVDRIAKRAGISKERLYGYFGDKEALFTQVLRQELARLAAAVPLSDEQARDLGEYAGRVLRHHREHPALLRLLYWEGLERGGEAVVDELGRAGYYEEKVAAVARAQRDGYLTASISAAELMYAVIALAGWWAAAPQVCRILTGAVTPPGGRGDAAVPGEEAVVAMVRRMSVPDHGAGAVGR</sequence>
<accession>A0ABX0Y4Z8</accession>
<feature type="domain" description="HTH tetR-type" evidence="3">
    <location>
        <begin position="6"/>
        <end position="66"/>
    </location>
</feature>
<dbReference type="Pfam" id="PF00440">
    <property type="entry name" value="TetR_N"/>
    <property type="match status" value="1"/>
</dbReference>
<dbReference type="SUPFAM" id="SSF46689">
    <property type="entry name" value="Homeodomain-like"/>
    <property type="match status" value="1"/>
</dbReference>
<evidence type="ECO:0000256" key="1">
    <source>
        <dbReference type="ARBA" id="ARBA00023125"/>
    </source>
</evidence>
<reference evidence="4 5" key="1">
    <citation type="submission" date="2020-03" db="EMBL/GenBank/DDBJ databases">
        <title>WGS of the type strain of Planosporangium spp.</title>
        <authorList>
            <person name="Thawai C."/>
        </authorList>
    </citation>
    <scope>NUCLEOTIDE SEQUENCE [LARGE SCALE GENOMIC DNA]</scope>
    <source>
        <strain evidence="4 5">TBRC 5610</strain>
    </source>
</reference>
<dbReference type="InterPro" id="IPR050109">
    <property type="entry name" value="HTH-type_TetR-like_transc_reg"/>
</dbReference>
<protein>
    <submittedName>
        <fullName evidence="4">TetR family transcriptional regulator</fullName>
    </submittedName>
</protein>
<evidence type="ECO:0000313" key="5">
    <source>
        <dbReference type="Proteomes" id="UP000722989"/>
    </source>
</evidence>